<dbReference type="InterPro" id="IPR023563">
    <property type="entry name" value="Ribosomal_uL13_CS"/>
</dbReference>
<dbReference type="FunFam" id="6.10.250.3250:FF:000001">
    <property type="entry name" value="60S ribosomal protein L13a"/>
    <property type="match status" value="1"/>
</dbReference>
<dbReference type="HAMAP" id="MF_01366">
    <property type="entry name" value="Ribosomal_uL13"/>
    <property type="match status" value="1"/>
</dbReference>
<dbReference type="GO" id="GO:0006412">
    <property type="term" value="P:translation"/>
    <property type="evidence" value="ECO:0007669"/>
    <property type="project" value="InterPro"/>
</dbReference>
<dbReference type="CDD" id="cd00392">
    <property type="entry name" value="Ribosomal_L13"/>
    <property type="match status" value="1"/>
</dbReference>
<dbReference type="GO" id="GO:0022625">
    <property type="term" value="C:cytosolic large ribosomal subunit"/>
    <property type="evidence" value="ECO:0007669"/>
    <property type="project" value="TreeGrafter"/>
</dbReference>
<evidence type="ECO:0000256" key="2">
    <source>
        <dbReference type="ARBA" id="ARBA00022980"/>
    </source>
</evidence>
<reference evidence="5 6" key="1">
    <citation type="submission" date="2011-02" db="EMBL/GenBank/DDBJ databases">
        <title>The Genome Sequence of Sphaeroforma arctica JP610.</title>
        <authorList>
            <consortium name="The Broad Institute Genome Sequencing Platform"/>
            <person name="Russ C."/>
            <person name="Cuomo C."/>
            <person name="Young S.K."/>
            <person name="Zeng Q."/>
            <person name="Gargeya S."/>
            <person name="Alvarado L."/>
            <person name="Berlin A."/>
            <person name="Chapman S.B."/>
            <person name="Chen Z."/>
            <person name="Freedman E."/>
            <person name="Gellesch M."/>
            <person name="Goldberg J."/>
            <person name="Griggs A."/>
            <person name="Gujja S."/>
            <person name="Heilman E."/>
            <person name="Heiman D."/>
            <person name="Howarth C."/>
            <person name="Mehta T."/>
            <person name="Neiman D."/>
            <person name="Pearson M."/>
            <person name="Roberts A."/>
            <person name="Saif S."/>
            <person name="Shea T."/>
            <person name="Shenoy N."/>
            <person name="Sisk P."/>
            <person name="Stolte C."/>
            <person name="Sykes S."/>
            <person name="White J."/>
            <person name="Yandava C."/>
            <person name="Burger G."/>
            <person name="Gray M.W."/>
            <person name="Holland P.W.H."/>
            <person name="King N."/>
            <person name="Lang F.B.F."/>
            <person name="Roger A.J."/>
            <person name="Ruiz-Trillo I."/>
            <person name="Haas B."/>
            <person name="Nusbaum C."/>
            <person name="Birren B."/>
        </authorList>
    </citation>
    <scope>NUCLEOTIDE SEQUENCE [LARGE SCALE GENOMIC DNA]</scope>
    <source>
        <strain evidence="5 6">JP610</strain>
    </source>
</reference>
<evidence type="ECO:0000256" key="3">
    <source>
        <dbReference type="ARBA" id="ARBA00023274"/>
    </source>
</evidence>
<dbReference type="PANTHER" id="PTHR11545">
    <property type="entry name" value="RIBOSOMAL PROTEIN L13"/>
    <property type="match status" value="1"/>
</dbReference>
<gene>
    <name evidence="5" type="ORF">SARC_10956</name>
</gene>
<keyword evidence="6" id="KW-1185">Reference proteome</keyword>
<comment type="similarity">
    <text evidence="1 4">Belongs to the universal ribosomal protein uL13 family.</text>
</comment>
<sequence length="201" mass="22934">MTFEKVVVIDARGHLCGRLASVVAKELLSGQKVVVVRAEGLELSGSMIRNKMTFARYKKKRMNSNPARGPYHQRAPARMFHRMLRGMIPHKTKRGEAAMERVKIFEGVPQPYDKMKRMVVPDALRVLRLAPRRKYIVLGDLASQFGWKCADIVNTLEDKRREKAEVYFADKKKTIANRAQAIKNKESELASVNESLAQYGF</sequence>
<dbReference type="PANTHER" id="PTHR11545:SF3">
    <property type="entry name" value="LARGE RIBOSOMAL SUBUNIT PROTEIN UL13"/>
    <property type="match status" value="1"/>
</dbReference>
<dbReference type="NCBIfam" id="TIGR01077">
    <property type="entry name" value="L13_A_E"/>
    <property type="match status" value="1"/>
</dbReference>
<dbReference type="OrthoDB" id="1882297at2759"/>
<organism evidence="5 6">
    <name type="scientific">Sphaeroforma arctica JP610</name>
    <dbReference type="NCBI Taxonomy" id="667725"/>
    <lineage>
        <taxon>Eukaryota</taxon>
        <taxon>Ichthyosporea</taxon>
        <taxon>Ichthyophonida</taxon>
        <taxon>Sphaeroforma</taxon>
    </lineage>
</organism>
<dbReference type="SUPFAM" id="SSF52161">
    <property type="entry name" value="Ribosomal protein L13"/>
    <property type="match status" value="1"/>
</dbReference>
<protein>
    <submittedName>
        <fullName evidence="5">60S ribosomal protein L13a</fullName>
    </submittedName>
</protein>
<accession>A0A0L0FIG6</accession>
<dbReference type="AlphaFoldDB" id="A0A0L0FIG6"/>
<evidence type="ECO:0000313" key="6">
    <source>
        <dbReference type="Proteomes" id="UP000054560"/>
    </source>
</evidence>
<name>A0A0L0FIG6_9EUKA</name>
<proteinExistence type="inferred from homology"/>
<evidence type="ECO:0000256" key="1">
    <source>
        <dbReference type="ARBA" id="ARBA00006227"/>
    </source>
</evidence>
<dbReference type="Gene3D" id="6.10.250.3250">
    <property type="match status" value="1"/>
</dbReference>
<dbReference type="STRING" id="667725.A0A0L0FIG6"/>
<dbReference type="GO" id="GO:0003735">
    <property type="term" value="F:structural constituent of ribosome"/>
    <property type="evidence" value="ECO:0007669"/>
    <property type="project" value="InterPro"/>
</dbReference>
<dbReference type="RefSeq" id="XP_014150452.1">
    <property type="nucleotide sequence ID" value="XM_014294977.1"/>
</dbReference>
<dbReference type="Gene3D" id="3.90.1180.10">
    <property type="entry name" value="Ribosomal protein L13"/>
    <property type="match status" value="1"/>
</dbReference>
<dbReference type="PROSITE" id="PS00783">
    <property type="entry name" value="RIBOSOMAL_L13"/>
    <property type="match status" value="1"/>
</dbReference>
<evidence type="ECO:0000313" key="5">
    <source>
        <dbReference type="EMBL" id="KNC76550.1"/>
    </source>
</evidence>
<dbReference type="GeneID" id="25911460"/>
<dbReference type="Pfam" id="PF00572">
    <property type="entry name" value="Ribosomal_L13"/>
    <property type="match status" value="1"/>
</dbReference>
<dbReference type="Proteomes" id="UP000054560">
    <property type="component" value="Unassembled WGS sequence"/>
</dbReference>
<evidence type="ECO:0000256" key="4">
    <source>
        <dbReference type="RuleBase" id="RU003877"/>
    </source>
</evidence>
<dbReference type="InterPro" id="IPR005755">
    <property type="entry name" value="Ribosomal_uL13_euk/arc"/>
</dbReference>
<keyword evidence="3 4" id="KW-0687">Ribonucleoprotein</keyword>
<dbReference type="InterPro" id="IPR005822">
    <property type="entry name" value="Ribosomal_uL13"/>
</dbReference>
<keyword evidence="2 4" id="KW-0689">Ribosomal protein</keyword>
<dbReference type="eggNOG" id="KOG3204">
    <property type="taxonomic scope" value="Eukaryota"/>
</dbReference>
<dbReference type="EMBL" id="KQ243054">
    <property type="protein sequence ID" value="KNC76550.1"/>
    <property type="molecule type" value="Genomic_DNA"/>
</dbReference>
<dbReference type="InterPro" id="IPR036899">
    <property type="entry name" value="Ribosomal_uL13_sf"/>
</dbReference>
<dbReference type="FunFam" id="3.90.1180.10:FF:000002">
    <property type="entry name" value="60S ribosomal protein L16"/>
    <property type="match status" value="1"/>
</dbReference>
<dbReference type="GO" id="GO:0017148">
    <property type="term" value="P:negative regulation of translation"/>
    <property type="evidence" value="ECO:0007669"/>
    <property type="project" value="TreeGrafter"/>
</dbReference>
<dbReference type="GO" id="GO:0003729">
    <property type="term" value="F:mRNA binding"/>
    <property type="evidence" value="ECO:0007669"/>
    <property type="project" value="TreeGrafter"/>
</dbReference>